<dbReference type="PANTHER" id="PTHR35866">
    <property type="entry name" value="PUTATIVE-RELATED"/>
    <property type="match status" value="1"/>
</dbReference>
<dbReference type="OrthoDB" id="9810361at2"/>
<evidence type="ECO:0000313" key="2">
    <source>
        <dbReference type="Proteomes" id="UP000288096"/>
    </source>
</evidence>
<sequence length="139" mass="15405">MSSDRVDTSQVFVCKQCGECCKGYGGTYVTAGDIEAIARHIGADPEIFVGEYCQMSGRRPVLAQGEDGYCIFRKEKLCSIHPVKPRMCRAWPFIESVLKDVGNWRLMASACPGILTDVPDELILRCVRQELADAEKKGL</sequence>
<comment type="caution">
    <text evidence="1">The sequence shown here is derived from an EMBL/GenBank/DDBJ whole genome shotgun (WGS) entry which is preliminary data.</text>
</comment>
<dbReference type="RefSeq" id="WP_124326842.1">
    <property type="nucleotide sequence ID" value="NZ_BEXT01000001.1"/>
</dbReference>
<dbReference type="Pfam" id="PF03692">
    <property type="entry name" value="CxxCxxCC"/>
    <property type="match status" value="1"/>
</dbReference>
<evidence type="ECO:0008006" key="3">
    <source>
        <dbReference type="Google" id="ProtNLM"/>
    </source>
</evidence>
<dbReference type="Proteomes" id="UP000288096">
    <property type="component" value="Unassembled WGS sequence"/>
</dbReference>
<reference evidence="2" key="2">
    <citation type="submission" date="2019-01" db="EMBL/GenBank/DDBJ databases">
        <title>Genome sequence of Desulfonema ishimotonii strain Tokyo 01.</title>
        <authorList>
            <person name="Fukui M."/>
        </authorList>
    </citation>
    <scope>NUCLEOTIDE SEQUENCE [LARGE SCALE GENOMIC DNA]</scope>
    <source>
        <strain evidence="2">Tokyo 01</strain>
    </source>
</reference>
<protein>
    <recommendedName>
        <fullName evidence="3">YkgJ family cysteine cluster protein</fullName>
    </recommendedName>
</protein>
<gene>
    <name evidence="1" type="ORF">DENIS_0261</name>
</gene>
<reference evidence="2" key="1">
    <citation type="submission" date="2017-11" db="EMBL/GenBank/DDBJ databases">
        <authorList>
            <person name="Watanabe M."/>
            <person name="Kojima H."/>
        </authorList>
    </citation>
    <scope>NUCLEOTIDE SEQUENCE [LARGE SCALE GENOMIC DNA]</scope>
    <source>
        <strain evidence="2">Tokyo 01</strain>
    </source>
</reference>
<name>A0A401FQT7_9BACT</name>
<dbReference type="AlphaFoldDB" id="A0A401FQT7"/>
<keyword evidence="2" id="KW-1185">Reference proteome</keyword>
<proteinExistence type="predicted"/>
<dbReference type="EMBL" id="BEXT01000001">
    <property type="protein sequence ID" value="GBC59322.1"/>
    <property type="molecule type" value="Genomic_DNA"/>
</dbReference>
<accession>A0A401FQT7</accession>
<organism evidence="1 2">
    <name type="scientific">Desulfonema ishimotonii</name>
    <dbReference type="NCBI Taxonomy" id="45657"/>
    <lineage>
        <taxon>Bacteria</taxon>
        <taxon>Pseudomonadati</taxon>
        <taxon>Thermodesulfobacteriota</taxon>
        <taxon>Desulfobacteria</taxon>
        <taxon>Desulfobacterales</taxon>
        <taxon>Desulfococcaceae</taxon>
        <taxon>Desulfonema</taxon>
    </lineage>
</organism>
<dbReference type="PANTHER" id="PTHR35866:SF1">
    <property type="entry name" value="YKGJ FAMILY CYSTEINE CLUSTER PROTEIN"/>
    <property type="match status" value="1"/>
</dbReference>
<evidence type="ECO:0000313" key="1">
    <source>
        <dbReference type="EMBL" id="GBC59322.1"/>
    </source>
</evidence>
<dbReference type="InterPro" id="IPR005358">
    <property type="entry name" value="Puta_zinc/iron-chelating_dom"/>
</dbReference>